<dbReference type="SUPFAM" id="SSF53448">
    <property type="entry name" value="Nucleotide-diphospho-sugar transferases"/>
    <property type="match status" value="1"/>
</dbReference>
<evidence type="ECO:0000313" key="3">
    <source>
        <dbReference type="EMBL" id="MDO9713581.1"/>
    </source>
</evidence>
<dbReference type="PANTHER" id="PTHR43685">
    <property type="entry name" value="GLYCOSYLTRANSFERASE"/>
    <property type="match status" value="1"/>
</dbReference>
<dbReference type="InterPro" id="IPR029044">
    <property type="entry name" value="Nucleotide-diphossugar_trans"/>
</dbReference>
<dbReference type="PANTHER" id="PTHR43685:SF2">
    <property type="entry name" value="GLYCOSYLTRANSFERASE 2-LIKE DOMAIN-CONTAINING PROTEIN"/>
    <property type="match status" value="1"/>
</dbReference>
<dbReference type="InterPro" id="IPR013216">
    <property type="entry name" value="Methyltransf_11"/>
</dbReference>
<dbReference type="Pfam" id="PF00535">
    <property type="entry name" value="Glycos_transf_2"/>
    <property type="match status" value="1"/>
</dbReference>
<gene>
    <name evidence="3" type="ORF">Q7A36_35000</name>
</gene>
<reference evidence="3 4" key="1">
    <citation type="submission" date="2023-08" db="EMBL/GenBank/DDBJ databases">
        <title>The draft genome sequence of Paracraurococcus sp. LOR1-02.</title>
        <authorList>
            <person name="Kingkaew E."/>
            <person name="Tanasupawat S."/>
        </authorList>
    </citation>
    <scope>NUCLEOTIDE SEQUENCE [LARGE SCALE GENOMIC DNA]</scope>
    <source>
        <strain evidence="3 4">LOR1-02</strain>
    </source>
</reference>
<feature type="domain" description="Glycosyltransferase 2-like" evidence="1">
    <location>
        <begin position="29"/>
        <end position="185"/>
    </location>
</feature>
<sequence>MGCLERNLTTSSARDRVQVATRAPTPDVTVVVNCCNDLEFLEHALGSVLSQTRQAKEIIVVDDGSVEDPARITGRYTRVRLIRQSNQGLAAARNTGLSAASAEMIVFLDADDLLLPHALDAGLACHLRAPGSAFVYGGHRRVDQHGRPIGPDRYDAVGNEPYRNFLCGNIIGMHATVMYRRDKLLEAGGFSPALRRCEDYDLYLRLSRTLPVASHPAIVAEYRWHGGNMSGNRRTMLRSVLSVHGCQAIFADRSPDTAADWRRGRRIWRDYYASEVMEDAKAAWRSRDIYGTVKGVAMAATMSPQLAVRDVLQMAWHQAKRVLLPGLVDRLKRSYGYHVPPALGQVCFGDLDTPSPVSRDFGFDRGTPVDRYYIESFLWTHRSDIAGRVLEVGDDSYTRRFGGSAVTRRDVLHIHAEHPAATIVGDLSVPGTLPTDAFDCLLLTQTLHLVYDMRAAVAEIFRALKPNGVVLLTVPGISQLDRGEWSRSWFWSLTPASARRLFADVFGEDTVIVEAHGNVFAAIAFLQGVALEELDRTKLDVVDEAYPMVVTIRARKPQHA</sequence>
<dbReference type="EMBL" id="JAUTWS010000102">
    <property type="protein sequence ID" value="MDO9713581.1"/>
    <property type="molecule type" value="Genomic_DNA"/>
</dbReference>
<keyword evidence="3" id="KW-0808">Transferase</keyword>
<keyword evidence="3" id="KW-0328">Glycosyltransferase</keyword>
<name>A0ABT9EBK2_9PROT</name>
<evidence type="ECO:0000313" key="4">
    <source>
        <dbReference type="Proteomes" id="UP001243009"/>
    </source>
</evidence>
<dbReference type="Gene3D" id="3.40.50.150">
    <property type="entry name" value="Vaccinia Virus protein VP39"/>
    <property type="match status" value="1"/>
</dbReference>
<evidence type="ECO:0000259" key="2">
    <source>
        <dbReference type="Pfam" id="PF08241"/>
    </source>
</evidence>
<accession>A0ABT9EBK2</accession>
<organism evidence="3 4">
    <name type="scientific">Paracraurococcus lichenis</name>
    <dbReference type="NCBI Taxonomy" id="3064888"/>
    <lineage>
        <taxon>Bacteria</taxon>
        <taxon>Pseudomonadati</taxon>
        <taxon>Pseudomonadota</taxon>
        <taxon>Alphaproteobacteria</taxon>
        <taxon>Acetobacterales</taxon>
        <taxon>Roseomonadaceae</taxon>
        <taxon>Paracraurococcus</taxon>
    </lineage>
</organism>
<protein>
    <submittedName>
        <fullName evidence="3">Glycosyltransferase</fullName>
        <ecNumber evidence="3">2.4.-.-</ecNumber>
    </submittedName>
</protein>
<dbReference type="InterPro" id="IPR050834">
    <property type="entry name" value="Glycosyltransf_2"/>
</dbReference>
<comment type="caution">
    <text evidence="3">The sequence shown here is derived from an EMBL/GenBank/DDBJ whole genome shotgun (WGS) entry which is preliminary data.</text>
</comment>
<dbReference type="Pfam" id="PF08241">
    <property type="entry name" value="Methyltransf_11"/>
    <property type="match status" value="1"/>
</dbReference>
<evidence type="ECO:0000259" key="1">
    <source>
        <dbReference type="Pfam" id="PF00535"/>
    </source>
</evidence>
<dbReference type="SUPFAM" id="SSF53335">
    <property type="entry name" value="S-adenosyl-L-methionine-dependent methyltransferases"/>
    <property type="match status" value="1"/>
</dbReference>
<dbReference type="InterPro" id="IPR029063">
    <property type="entry name" value="SAM-dependent_MTases_sf"/>
</dbReference>
<dbReference type="Gene3D" id="3.90.550.10">
    <property type="entry name" value="Spore Coat Polysaccharide Biosynthesis Protein SpsA, Chain A"/>
    <property type="match status" value="1"/>
</dbReference>
<dbReference type="Proteomes" id="UP001243009">
    <property type="component" value="Unassembled WGS sequence"/>
</dbReference>
<dbReference type="GO" id="GO:0016757">
    <property type="term" value="F:glycosyltransferase activity"/>
    <property type="evidence" value="ECO:0007669"/>
    <property type="project" value="UniProtKB-KW"/>
</dbReference>
<dbReference type="EC" id="2.4.-.-" evidence="3"/>
<keyword evidence="4" id="KW-1185">Reference proteome</keyword>
<feature type="domain" description="Methyltransferase type 11" evidence="2">
    <location>
        <begin position="422"/>
        <end position="471"/>
    </location>
</feature>
<proteinExistence type="predicted"/>
<dbReference type="InterPro" id="IPR001173">
    <property type="entry name" value="Glyco_trans_2-like"/>
</dbReference>